<dbReference type="SUPFAM" id="SSF55785">
    <property type="entry name" value="PYP-like sensor domain (PAS domain)"/>
    <property type="match status" value="3"/>
</dbReference>
<dbReference type="SMART" id="SM00387">
    <property type="entry name" value="HATPase_c"/>
    <property type="match status" value="1"/>
</dbReference>
<dbReference type="AlphaFoldDB" id="D6SNF1"/>
<keyword evidence="8" id="KW-0067">ATP-binding</keyword>
<evidence type="ECO:0000313" key="15">
    <source>
        <dbReference type="EMBL" id="EFI34277.1"/>
    </source>
</evidence>
<dbReference type="NCBIfam" id="TIGR00229">
    <property type="entry name" value="sensory_box"/>
    <property type="match status" value="2"/>
</dbReference>
<dbReference type="InterPro" id="IPR050351">
    <property type="entry name" value="BphY/WalK/GraS-like"/>
</dbReference>
<dbReference type="CDD" id="cd00130">
    <property type="entry name" value="PAS"/>
    <property type="match status" value="1"/>
</dbReference>
<dbReference type="Pfam" id="PF13188">
    <property type="entry name" value="PAS_8"/>
    <property type="match status" value="1"/>
</dbReference>
<dbReference type="GO" id="GO:0030295">
    <property type="term" value="F:protein kinase activator activity"/>
    <property type="evidence" value="ECO:0007669"/>
    <property type="project" value="TreeGrafter"/>
</dbReference>
<dbReference type="InterPro" id="IPR000700">
    <property type="entry name" value="PAS-assoc_C"/>
</dbReference>
<dbReference type="Pfam" id="PF00512">
    <property type="entry name" value="HisKA"/>
    <property type="match status" value="1"/>
</dbReference>
<dbReference type="PROSITE" id="PS50109">
    <property type="entry name" value="HIS_KIN"/>
    <property type="match status" value="1"/>
</dbReference>
<comment type="catalytic activity">
    <reaction evidence="1">
        <text>ATP + protein L-histidine = ADP + protein N-phospho-L-histidine.</text>
        <dbReference type="EC" id="2.7.13.3"/>
    </reaction>
</comment>
<dbReference type="PROSITE" id="PS50112">
    <property type="entry name" value="PAS"/>
    <property type="match status" value="2"/>
</dbReference>
<feature type="domain" description="Histidine kinase" evidence="12">
    <location>
        <begin position="424"/>
        <end position="640"/>
    </location>
</feature>
<evidence type="ECO:0000256" key="10">
    <source>
        <dbReference type="ARBA" id="ARBA00023012"/>
    </source>
</evidence>
<dbReference type="GO" id="GO:0000155">
    <property type="term" value="F:phosphorelay sensor kinase activity"/>
    <property type="evidence" value="ECO:0007669"/>
    <property type="project" value="InterPro"/>
</dbReference>
<dbReference type="CDD" id="cd00082">
    <property type="entry name" value="HisKA"/>
    <property type="match status" value="1"/>
</dbReference>
<evidence type="ECO:0000256" key="8">
    <source>
        <dbReference type="ARBA" id="ARBA00022840"/>
    </source>
</evidence>
<evidence type="ECO:0000256" key="5">
    <source>
        <dbReference type="ARBA" id="ARBA00022692"/>
    </source>
</evidence>
<dbReference type="EMBL" id="ACJN02000002">
    <property type="protein sequence ID" value="EFI34277.1"/>
    <property type="molecule type" value="Genomic_DNA"/>
</dbReference>
<comment type="caution">
    <text evidence="15">The sequence shown here is derived from an EMBL/GenBank/DDBJ whole genome shotgun (WGS) entry which is preliminary data.</text>
</comment>
<feature type="domain" description="PAS" evidence="13">
    <location>
        <begin position="18"/>
        <end position="72"/>
    </location>
</feature>
<comment type="subcellular location">
    <subcellularLocation>
        <location evidence="2">Membrane</location>
        <topology evidence="2">Multi-pass membrane protein</topology>
    </subcellularLocation>
</comment>
<dbReference type="SUPFAM" id="SSF47384">
    <property type="entry name" value="Homodimeric domain of signal transducing histidine kinase"/>
    <property type="match status" value="1"/>
</dbReference>
<dbReference type="SUPFAM" id="SSF55874">
    <property type="entry name" value="ATPase domain of HSP90 chaperone/DNA topoisomerase II/histidine kinase"/>
    <property type="match status" value="1"/>
</dbReference>
<evidence type="ECO:0000256" key="1">
    <source>
        <dbReference type="ARBA" id="ARBA00000085"/>
    </source>
</evidence>
<dbReference type="Pfam" id="PF02518">
    <property type="entry name" value="HATPase_c"/>
    <property type="match status" value="1"/>
</dbReference>
<dbReference type="Gene3D" id="1.10.287.130">
    <property type="match status" value="1"/>
</dbReference>
<dbReference type="eggNOG" id="COG2205">
    <property type="taxonomic scope" value="Bacteria"/>
</dbReference>
<dbReference type="SMART" id="SM00091">
    <property type="entry name" value="PAS"/>
    <property type="match status" value="3"/>
</dbReference>
<dbReference type="RefSeq" id="WP_008869605.1">
    <property type="nucleotide sequence ID" value="NZ_ACJN02000002.1"/>
</dbReference>
<evidence type="ECO:0000313" key="16">
    <source>
        <dbReference type="Proteomes" id="UP000005496"/>
    </source>
</evidence>
<dbReference type="Proteomes" id="UP000005496">
    <property type="component" value="Unassembled WGS sequence"/>
</dbReference>
<dbReference type="GO" id="GO:0006355">
    <property type="term" value="P:regulation of DNA-templated transcription"/>
    <property type="evidence" value="ECO:0007669"/>
    <property type="project" value="InterPro"/>
</dbReference>
<dbReference type="GO" id="GO:0005524">
    <property type="term" value="F:ATP binding"/>
    <property type="evidence" value="ECO:0007669"/>
    <property type="project" value="UniProtKB-KW"/>
</dbReference>
<proteinExistence type="predicted"/>
<dbReference type="Gene3D" id="3.30.565.10">
    <property type="entry name" value="Histidine kinase-like ATPase, C-terminal domain"/>
    <property type="match status" value="1"/>
</dbReference>
<keyword evidence="11" id="KW-0472">Membrane</keyword>
<evidence type="ECO:0000259" key="12">
    <source>
        <dbReference type="PROSITE" id="PS50109"/>
    </source>
</evidence>
<dbReference type="InterPro" id="IPR000014">
    <property type="entry name" value="PAS"/>
</dbReference>
<sequence>MTTKDDNNPSGHDAGRAGLQDLLQVFHGVNEALFVHDSKGGILELNERAMRMFGVDRNRALDLDFGRDFFAPHAPMRKLSRLCSRIDAGGNLLFSSTARIPGEGRQFSVEVYMKKIAWRGREAVLTTLRDITRHKEYESRLRIRRKQLEAILDAVPIATFVIDHEHKVVIWNKACEAFTGVLRDKTLGRAVDSRIFYPGPGRQVLADLVLEGNVEKMCTLYGDKNLASCLYIPDAYEARDTLNIQGEARDIYFLAAPYQDVQGRVLGAIETIQDVSDRTRVERALKSSERRLREITSNIPGVVYQYYVQDRDTKMFTFISDGVRWMFGLDPYKVLEDQELFFQSMDEDIRATFLQALESGGESDELQEFIFSMPGGPDGEKVWIKNRALCRVREEDGAVVWNGVLTDITQEKRLEIMRSEVERIVRHDMKSPLIGIAGLGRHLLKEDLSEKQRNFVVTIYQSGIKLLRMLNNTMSLLRIEQGTYTLKEERVNLAEVFCSLHEELLPSAENKGVKLEYYLNGAAMTRSDSVETKGERILLESLFANLLHNALEASPTGESVQVVIKRSKDSCLVDIHNQGAVPANIRDRFFDRYVTHGKQYGTGLGTYSALLIARAHGGDITFTTSEEEGTHLFVTLPIPY</sequence>
<feature type="domain" description="PAS" evidence="13">
    <location>
        <begin position="144"/>
        <end position="198"/>
    </location>
</feature>
<evidence type="ECO:0000256" key="11">
    <source>
        <dbReference type="ARBA" id="ARBA00023136"/>
    </source>
</evidence>
<dbReference type="Gene3D" id="3.30.450.20">
    <property type="entry name" value="PAS domain"/>
    <property type="match status" value="3"/>
</dbReference>
<reference evidence="15" key="1">
    <citation type="submission" date="2010-05" db="EMBL/GenBank/DDBJ databases">
        <title>The draft genome of Desulfonatronospira thiodismutans ASO3-1.</title>
        <authorList>
            <consortium name="US DOE Joint Genome Institute (JGI-PGF)"/>
            <person name="Lucas S."/>
            <person name="Copeland A."/>
            <person name="Lapidus A."/>
            <person name="Cheng J.-F."/>
            <person name="Bruce D."/>
            <person name="Goodwin L."/>
            <person name="Pitluck S."/>
            <person name="Chertkov O."/>
            <person name="Brettin T."/>
            <person name="Detter J.C."/>
            <person name="Han C."/>
            <person name="Land M.L."/>
            <person name="Hauser L."/>
            <person name="Kyrpides N."/>
            <person name="Mikhailova N."/>
            <person name="Muyzer G."/>
            <person name="Woyke T."/>
        </authorList>
    </citation>
    <scope>NUCLEOTIDE SEQUENCE [LARGE SCALE GENOMIC DNA]</scope>
    <source>
        <strain evidence="15">ASO3-1</strain>
    </source>
</reference>
<dbReference type="GO" id="GO:0007234">
    <property type="term" value="P:osmosensory signaling via phosphorelay pathway"/>
    <property type="evidence" value="ECO:0007669"/>
    <property type="project" value="TreeGrafter"/>
</dbReference>
<evidence type="ECO:0000256" key="2">
    <source>
        <dbReference type="ARBA" id="ARBA00004141"/>
    </source>
</evidence>
<dbReference type="PANTHER" id="PTHR42878:SF7">
    <property type="entry name" value="SENSOR HISTIDINE KINASE GLRK"/>
    <property type="match status" value="1"/>
</dbReference>
<evidence type="ECO:0000256" key="9">
    <source>
        <dbReference type="ARBA" id="ARBA00022989"/>
    </source>
</evidence>
<dbReference type="InterPro" id="IPR013767">
    <property type="entry name" value="PAS_fold"/>
</dbReference>
<dbReference type="eggNOG" id="COG3829">
    <property type="taxonomic scope" value="Bacteria"/>
</dbReference>
<keyword evidence="6" id="KW-0547">Nucleotide-binding</keyword>
<accession>D6SNF1</accession>
<keyword evidence="7 15" id="KW-0418">Kinase</keyword>
<feature type="domain" description="PAC" evidence="14">
    <location>
        <begin position="234"/>
        <end position="287"/>
    </location>
</feature>
<dbReference type="InterPro" id="IPR003594">
    <property type="entry name" value="HATPase_dom"/>
</dbReference>
<dbReference type="InterPro" id="IPR003661">
    <property type="entry name" value="HisK_dim/P_dom"/>
</dbReference>
<evidence type="ECO:0000259" key="14">
    <source>
        <dbReference type="PROSITE" id="PS50113"/>
    </source>
</evidence>
<evidence type="ECO:0000256" key="6">
    <source>
        <dbReference type="ARBA" id="ARBA00022741"/>
    </source>
</evidence>
<keyword evidence="4" id="KW-0808">Transferase</keyword>
<dbReference type="GO" id="GO:0000156">
    <property type="term" value="F:phosphorelay response regulator activity"/>
    <property type="evidence" value="ECO:0007669"/>
    <property type="project" value="TreeGrafter"/>
</dbReference>
<evidence type="ECO:0000256" key="4">
    <source>
        <dbReference type="ARBA" id="ARBA00022679"/>
    </source>
</evidence>
<keyword evidence="9" id="KW-1133">Transmembrane helix</keyword>
<dbReference type="CDD" id="cd00075">
    <property type="entry name" value="HATPase"/>
    <property type="match status" value="1"/>
</dbReference>
<name>D6SNF1_9BACT</name>
<dbReference type="GO" id="GO:0016020">
    <property type="term" value="C:membrane"/>
    <property type="evidence" value="ECO:0007669"/>
    <property type="project" value="UniProtKB-SubCell"/>
</dbReference>
<evidence type="ECO:0000256" key="3">
    <source>
        <dbReference type="ARBA" id="ARBA00012438"/>
    </source>
</evidence>
<evidence type="ECO:0000256" key="7">
    <source>
        <dbReference type="ARBA" id="ARBA00022777"/>
    </source>
</evidence>
<dbReference type="InterPro" id="IPR036890">
    <property type="entry name" value="HATPase_C_sf"/>
</dbReference>
<dbReference type="Pfam" id="PF13426">
    <property type="entry name" value="PAS_9"/>
    <property type="match status" value="1"/>
</dbReference>
<dbReference type="PANTHER" id="PTHR42878">
    <property type="entry name" value="TWO-COMPONENT HISTIDINE KINASE"/>
    <property type="match status" value="1"/>
</dbReference>
<keyword evidence="10" id="KW-0902">Two-component regulatory system</keyword>
<dbReference type="InterPro" id="IPR036097">
    <property type="entry name" value="HisK_dim/P_sf"/>
</dbReference>
<dbReference type="PROSITE" id="PS50113">
    <property type="entry name" value="PAC"/>
    <property type="match status" value="1"/>
</dbReference>
<dbReference type="EC" id="2.7.13.3" evidence="3"/>
<keyword evidence="5" id="KW-0812">Transmembrane</keyword>
<dbReference type="InterPro" id="IPR005467">
    <property type="entry name" value="His_kinase_dom"/>
</dbReference>
<organism evidence="15 16">
    <name type="scientific">Desulfonatronospira thiodismutans ASO3-1</name>
    <dbReference type="NCBI Taxonomy" id="555779"/>
    <lineage>
        <taxon>Bacteria</taxon>
        <taxon>Pseudomonadati</taxon>
        <taxon>Thermodesulfobacteriota</taxon>
        <taxon>Desulfovibrionia</taxon>
        <taxon>Desulfovibrionales</taxon>
        <taxon>Desulfonatronovibrionaceae</taxon>
        <taxon>Desulfonatronospira</taxon>
    </lineage>
</organism>
<protein>
    <recommendedName>
        <fullName evidence="3">histidine kinase</fullName>
        <ecNumber evidence="3">2.7.13.3</ecNumber>
    </recommendedName>
</protein>
<dbReference type="SMART" id="SM00388">
    <property type="entry name" value="HisKA"/>
    <property type="match status" value="1"/>
</dbReference>
<dbReference type="OrthoDB" id="9787818at2"/>
<evidence type="ECO:0000259" key="13">
    <source>
        <dbReference type="PROSITE" id="PS50112"/>
    </source>
</evidence>
<dbReference type="Pfam" id="PF00989">
    <property type="entry name" value="PAS"/>
    <property type="match status" value="1"/>
</dbReference>
<dbReference type="InterPro" id="IPR035965">
    <property type="entry name" value="PAS-like_dom_sf"/>
</dbReference>
<keyword evidence="16" id="KW-1185">Reference proteome</keyword>
<gene>
    <name evidence="15" type="ORF">Dthio_PD1628</name>
</gene>